<dbReference type="EMBL" id="WTYW01000001">
    <property type="protein sequence ID" value="MXO85788.1"/>
    <property type="molecule type" value="Genomic_DNA"/>
</dbReference>
<reference evidence="2 3" key="1">
    <citation type="submission" date="2019-12" db="EMBL/GenBank/DDBJ databases">
        <title>Genomic-based taxomic classification of the family Erythrobacteraceae.</title>
        <authorList>
            <person name="Xu L."/>
        </authorList>
    </citation>
    <scope>NUCLEOTIDE SEQUENCE [LARGE SCALE GENOMIC DNA]</scope>
    <source>
        <strain evidence="2 3">MCCC 1A09962</strain>
    </source>
</reference>
<sequence length="199" mass="20970">MNKTNSQARGSTMALATGLALVLAACGSADEAETDPALGGDTAAASGEALSDDELIAAGREITRPEPGQYRSEVELVNVDIPGAPQAQVDMMRRMFADSASTTTEYCITPEDAERGFEEMVRGGQRGDCEFQKFDTAGGNIDAAMTCQHGQGTANITMQGEATATTSDMTMTMRQDGGEMGRVSMTMNVKHRRIGDCPA</sequence>
<dbReference type="Proteomes" id="UP000433104">
    <property type="component" value="Unassembled WGS sequence"/>
</dbReference>
<evidence type="ECO:0000313" key="2">
    <source>
        <dbReference type="EMBL" id="MXO85788.1"/>
    </source>
</evidence>
<name>A0A844ZDE7_9SPHN</name>
<dbReference type="OrthoDB" id="7405484at2"/>
<keyword evidence="3" id="KW-1185">Reference proteome</keyword>
<dbReference type="InterPro" id="IPR022061">
    <property type="entry name" value="DUF3617"/>
</dbReference>
<dbReference type="AlphaFoldDB" id="A0A844ZDE7"/>
<dbReference type="Pfam" id="PF12276">
    <property type="entry name" value="DUF3617"/>
    <property type="match status" value="1"/>
</dbReference>
<comment type="caution">
    <text evidence="2">The sequence shown here is derived from an EMBL/GenBank/DDBJ whole genome shotgun (WGS) entry which is preliminary data.</text>
</comment>
<dbReference type="RefSeq" id="WP_160682149.1">
    <property type="nucleotide sequence ID" value="NZ_WTYW01000001.1"/>
</dbReference>
<feature type="signal peptide" evidence="1">
    <location>
        <begin position="1"/>
        <end position="31"/>
    </location>
</feature>
<keyword evidence="1" id="KW-0732">Signal</keyword>
<proteinExistence type="predicted"/>
<feature type="chain" id="PRO_5032974411" evidence="1">
    <location>
        <begin position="32"/>
        <end position="199"/>
    </location>
</feature>
<dbReference type="PROSITE" id="PS51257">
    <property type="entry name" value="PROKAR_LIPOPROTEIN"/>
    <property type="match status" value="1"/>
</dbReference>
<gene>
    <name evidence="2" type="ORF">GRI38_07050</name>
</gene>
<protein>
    <submittedName>
        <fullName evidence="2">DUF3617 family protein</fullName>
    </submittedName>
</protein>
<accession>A0A844ZDE7</accession>
<evidence type="ECO:0000256" key="1">
    <source>
        <dbReference type="SAM" id="SignalP"/>
    </source>
</evidence>
<organism evidence="2 3">
    <name type="scientific">Parapontixanthobacter aurantiacus</name>
    <dbReference type="NCBI Taxonomy" id="1463599"/>
    <lineage>
        <taxon>Bacteria</taxon>
        <taxon>Pseudomonadati</taxon>
        <taxon>Pseudomonadota</taxon>
        <taxon>Alphaproteobacteria</taxon>
        <taxon>Sphingomonadales</taxon>
        <taxon>Erythrobacteraceae</taxon>
        <taxon>Parapontixanthobacter</taxon>
    </lineage>
</organism>
<evidence type="ECO:0000313" key="3">
    <source>
        <dbReference type="Proteomes" id="UP000433104"/>
    </source>
</evidence>